<dbReference type="Gene3D" id="1.10.150.120">
    <property type="entry name" value="[2Fe-2S]-binding domain"/>
    <property type="match status" value="1"/>
</dbReference>
<keyword evidence="3" id="KW-0560">Oxidoreductase</keyword>
<dbReference type="PROSITE" id="PS51085">
    <property type="entry name" value="2FE2S_FER_2"/>
    <property type="match status" value="1"/>
</dbReference>
<dbReference type="InterPro" id="IPR006058">
    <property type="entry name" value="2Fe2S_fd_BS"/>
</dbReference>
<proteinExistence type="predicted"/>
<dbReference type="InterPro" id="IPR051452">
    <property type="entry name" value="Diverse_Oxidoreductases"/>
</dbReference>
<keyword evidence="5" id="KW-0411">Iron-sulfur</keyword>
<feature type="domain" description="2Fe-2S ferredoxin-type" evidence="6">
    <location>
        <begin position="1"/>
        <end position="76"/>
    </location>
</feature>
<evidence type="ECO:0000256" key="3">
    <source>
        <dbReference type="ARBA" id="ARBA00023002"/>
    </source>
</evidence>
<dbReference type="RefSeq" id="WP_072862817.1">
    <property type="nucleotide sequence ID" value="NZ_FQUI01000003.1"/>
</dbReference>
<dbReference type="InterPro" id="IPR036010">
    <property type="entry name" value="2Fe-2S_ferredoxin-like_sf"/>
</dbReference>
<dbReference type="PANTHER" id="PTHR44379:SF8">
    <property type="entry name" value="XANTHINE DEHYDROGENASE IRON-SULFUR-BINDING SUBUNIT XDHC-RELATED"/>
    <property type="match status" value="1"/>
</dbReference>
<keyword evidence="2" id="KW-0479">Metal-binding</keyword>
<gene>
    <name evidence="7" type="ORF">SAMN02745164_00357</name>
</gene>
<dbReference type="Gene3D" id="3.10.20.30">
    <property type="match status" value="1"/>
</dbReference>
<dbReference type="PANTHER" id="PTHR44379">
    <property type="entry name" value="OXIDOREDUCTASE WITH IRON-SULFUR SUBUNIT"/>
    <property type="match status" value="1"/>
</dbReference>
<reference evidence="7" key="1">
    <citation type="submission" date="2016-11" db="EMBL/GenBank/DDBJ databases">
        <authorList>
            <person name="Varghese N."/>
            <person name="Submissions S."/>
        </authorList>
    </citation>
    <scope>NUCLEOTIDE SEQUENCE [LARGE SCALE GENOMIC DNA]</scope>
    <source>
        <strain evidence="7">DSM 16785</strain>
    </source>
</reference>
<dbReference type="SUPFAM" id="SSF47741">
    <property type="entry name" value="CO dehydrogenase ISP C-domain like"/>
    <property type="match status" value="1"/>
</dbReference>
<accession>A0A1M4T3H6</accession>
<evidence type="ECO:0000256" key="5">
    <source>
        <dbReference type="ARBA" id="ARBA00023014"/>
    </source>
</evidence>
<keyword evidence="1" id="KW-0001">2Fe-2S</keyword>
<dbReference type="InterPro" id="IPR001041">
    <property type="entry name" value="2Fe-2S_ferredoxin-type"/>
</dbReference>
<dbReference type="SUPFAM" id="SSF54292">
    <property type="entry name" value="2Fe-2S ferredoxin-like"/>
    <property type="match status" value="1"/>
</dbReference>
<dbReference type="GO" id="GO:0051537">
    <property type="term" value="F:2 iron, 2 sulfur cluster binding"/>
    <property type="evidence" value="ECO:0007669"/>
    <property type="project" value="UniProtKB-KW"/>
</dbReference>
<dbReference type="STRING" id="1122195.SAMN02745164_00357"/>
<sequence>MKIKLTINNEKKEVEITASEFLLDVLRRLDYMSVKKGCDTGTCGVCTVLMDGKPVLSCSVLAASADGHEITTVEGLKDDPEFKAISEALLNEGADQCGFCSPGLILNVYSMKKELKDPTEEDMKKYLVGNLCRCTGYAPQMRAIKKYFEVKA</sequence>
<dbReference type="InterPro" id="IPR036884">
    <property type="entry name" value="2Fe-2S-bd_dom_sf"/>
</dbReference>
<evidence type="ECO:0000256" key="4">
    <source>
        <dbReference type="ARBA" id="ARBA00023004"/>
    </source>
</evidence>
<dbReference type="OrthoDB" id="9796880at2"/>
<dbReference type="AlphaFoldDB" id="A0A1M4T3H6"/>
<dbReference type="GO" id="GO:0046872">
    <property type="term" value="F:metal ion binding"/>
    <property type="evidence" value="ECO:0007669"/>
    <property type="project" value="UniProtKB-KW"/>
</dbReference>
<dbReference type="GO" id="GO:0016491">
    <property type="term" value="F:oxidoreductase activity"/>
    <property type="evidence" value="ECO:0007669"/>
    <property type="project" value="UniProtKB-KW"/>
</dbReference>
<dbReference type="CDD" id="cd00207">
    <property type="entry name" value="fer2"/>
    <property type="match status" value="1"/>
</dbReference>
<organism evidence="7 8">
    <name type="scientific">Marinitoga hydrogenitolerans (strain DSM 16785 / JCM 12826 / AT1271)</name>
    <dbReference type="NCBI Taxonomy" id="1122195"/>
    <lineage>
        <taxon>Bacteria</taxon>
        <taxon>Thermotogati</taxon>
        <taxon>Thermotogota</taxon>
        <taxon>Thermotogae</taxon>
        <taxon>Petrotogales</taxon>
        <taxon>Petrotogaceae</taxon>
        <taxon>Marinitoga</taxon>
    </lineage>
</organism>
<dbReference type="PROSITE" id="PS00197">
    <property type="entry name" value="2FE2S_FER_1"/>
    <property type="match status" value="1"/>
</dbReference>
<dbReference type="Pfam" id="PF01799">
    <property type="entry name" value="Fer2_2"/>
    <property type="match status" value="1"/>
</dbReference>
<evidence type="ECO:0000313" key="7">
    <source>
        <dbReference type="EMBL" id="SHE39026.1"/>
    </source>
</evidence>
<dbReference type="EMBL" id="FQUI01000003">
    <property type="protein sequence ID" value="SHE39026.1"/>
    <property type="molecule type" value="Genomic_DNA"/>
</dbReference>
<evidence type="ECO:0000256" key="2">
    <source>
        <dbReference type="ARBA" id="ARBA00022723"/>
    </source>
</evidence>
<dbReference type="InterPro" id="IPR002888">
    <property type="entry name" value="2Fe-2S-bd"/>
</dbReference>
<dbReference type="InterPro" id="IPR012675">
    <property type="entry name" value="Beta-grasp_dom_sf"/>
</dbReference>
<evidence type="ECO:0000313" key="8">
    <source>
        <dbReference type="Proteomes" id="UP000184334"/>
    </source>
</evidence>
<keyword evidence="4" id="KW-0408">Iron</keyword>
<dbReference type="Proteomes" id="UP000184334">
    <property type="component" value="Unassembled WGS sequence"/>
</dbReference>
<comment type="caution">
    <text evidence="7">The sequence shown here is derived from an EMBL/GenBank/DDBJ whole genome shotgun (WGS) entry which is preliminary data.</text>
</comment>
<protein>
    <submittedName>
        <fullName evidence="7">Carbon-monoxide dehydrogenase small subunit</fullName>
    </submittedName>
</protein>
<dbReference type="Pfam" id="PF00111">
    <property type="entry name" value="Fer2"/>
    <property type="match status" value="1"/>
</dbReference>
<name>A0A1M4T3H6_MARH1</name>
<keyword evidence="8" id="KW-1185">Reference proteome</keyword>
<evidence type="ECO:0000259" key="6">
    <source>
        <dbReference type="PROSITE" id="PS51085"/>
    </source>
</evidence>
<evidence type="ECO:0000256" key="1">
    <source>
        <dbReference type="ARBA" id="ARBA00022714"/>
    </source>
</evidence>